<dbReference type="KEGG" id="ttc:FOKN1_2247"/>
<organism evidence="2 3">
    <name type="scientific">Thiohalobacter thiocyanaticus</name>
    <dbReference type="NCBI Taxonomy" id="585455"/>
    <lineage>
        <taxon>Bacteria</taxon>
        <taxon>Pseudomonadati</taxon>
        <taxon>Pseudomonadota</taxon>
        <taxon>Gammaproteobacteria</taxon>
        <taxon>Thiohalobacterales</taxon>
        <taxon>Thiohalobacteraceae</taxon>
        <taxon>Thiohalobacter</taxon>
    </lineage>
</organism>
<proteinExistence type="predicted"/>
<sequence>MHRFGRFLAWLGAVLVAVGLIGGFTALFMDADSNAVRLLTLVPLGFAGLLTGIVITQLHRPADGN</sequence>
<feature type="transmembrane region" description="Helical" evidence="1">
    <location>
        <begin position="35"/>
        <end position="55"/>
    </location>
</feature>
<feature type="transmembrane region" description="Helical" evidence="1">
    <location>
        <begin position="7"/>
        <end position="29"/>
    </location>
</feature>
<keyword evidence="3" id="KW-1185">Reference proteome</keyword>
<dbReference type="EMBL" id="AP018052">
    <property type="protein sequence ID" value="BAZ94623.1"/>
    <property type="molecule type" value="Genomic_DNA"/>
</dbReference>
<reference evidence="2 3" key="1">
    <citation type="submission" date="2017-05" db="EMBL/GenBank/DDBJ databases">
        <title>Thiocyanate degradation by Thiohalobacter thiocyanaticus FOKN1.</title>
        <authorList>
            <person name="Oshiki M."/>
            <person name="Fukushima T."/>
            <person name="Kawano S."/>
            <person name="Nakagawa J."/>
        </authorList>
    </citation>
    <scope>NUCLEOTIDE SEQUENCE [LARGE SCALE GENOMIC DNA]</scope>
    <source>
        <strain evidence="2 3">FOKN1</strain>
    </source>
</reference>
<evidence type="ECO:0000313" key="3">
    <source>
        <dbReference type="Proteomes" id="UP000218765"/>
    </source>
</evidence>
<protein>
    <submittedName>
        <fullName evidence="2">Cytochrome bd-type quinol oxidase, subunit 2</fullName>
    </submittedName>
</protein>
<dbReference type="Proteomes" id="UP000218765">
    <property type="component" value="Chromosome"/>
</dbReference>
<keyword evidence="1" id="KW-0472">Membrane</keyword>
<evidence type="ECO:0000313" key="2">
    <source>
        <dbReference type="EMBL" id="BAZ94623.1"/>
    </source>
</evidence>
<accession>A0A1Z4VT04</accession>
<dbReference type="AlphaFoldDB" id="A0A1Z4VT04"/>
<gene>
    <name evidence="2" type="ORF">FOKN1_2247</name>
</gene>
<evidence type="ECO:0000256" key="1">
    <source>
        <dbReference type="SAM" id="Phobius"/>
    </source>
</evidence>
<dbReference type="OrthoDB" id="5625942at2"/>
<dbReference type="RefSeq" id="WP_096366694.1">
    <property type="nucleotide sequence ID" value="NZ_AP018052.1"/>
</dbReference>
<name>A0A1Z4VT04_9GAMM</name>
<keyword evidence="1" id="KW-0812">Transmembrane</keyword>
<keyword evidence="1" id="KW-1133">Transmembrane helix</keyword>